<gene>
    <name evidence="1" type="ORF">MENT_LOCUS40595</name>
</gene>
<reference evidence="1 2" key="1">
    <citation type="submission" date="2020-08" db="EMBL/GenBank/DDBJ databases">
        <authorList>
            <person name="Koutsovoulos G."/>
            <person name="Danchin GJ E."/>
        </authorList>
    </citation>
    <scope>NUCLEOTIDE SEQUENCE [LARGE SCALE GENOMIC DNA]</scope>
</reference>
<accession>A0A6V7WLS3</accession>
<evidence type="ECO:0000313" key="1">
    <source>
        <dbReference type="EMBL" id="CAD2187978.1"/>
    </source>
</evidence>
<dbReference type="EMBL" id="CAJEWN010000665">
    <property type="protein sequence ID" value="CAD2187978.1"/>
    <property type="molecule type" value="Genomic_DNA"/>
</dbReference>
<evidence type="ECO:0000313" key="2">
    <source>
        <dbReference type="Proteomes" id="UP000580250"/>
    </source>
</evidence>
<dbReference type="AlphaFoldDB" id="A0A6V7WLS3"/>
<sequence>MLECETCKTFGYRFDFSPTNIRAIGIHIASKSHEISTKLQIEEQARKEHIANTIREIFGDDDIPTGIFLKHA</sequence>
<name>A0A6V7WLS3_MELEN</name>
<dbReference type="Proteomes" id="UP000580250">
    <property type="component" value="Unassembled WGS sequence"/>
</dbReference>
<organism evidence="1 2">
    <name type="scientific">Meloidogyne enterolobii</name>
    <name type="common">Root-knot nematode worm</name>
    <name type="synonym">Meloidogyne mayaguensis</name>
    <dbReference type="NCBI Taxonomy" id="390850"/>
    <lineage>
        <taxon>Eukaryota</taxon>
        <taxon>Metazoa</taxon>
        <taxon>Ecdysozoa</taxon>
        <taxon>Nematoda</taxon>
        <taxon>Chromadorea</taxon>
        <taxon>Rhabditida</taxon>
        <taxon>Tylenchina</taxon>
        <taxon>Tylenchomorpha</taxon>
        <taxon>Tylenchoidea</taxon>
        <taxon>Meloidogynidae</taxon>
        <taxon>Meloidogyninae</taxon>
        <taxon>Meloidogyne</taxon>
    </lineage>
</organism>
<protein>
    <submittedName>
        <fullName evidence="1">Uncharacterized protein</fullName>
    </submittedName>
</protein>
<proteinExistence type="predicted"/>
<comment type="caution">
    <text evidence="1">The sequence shown here is derived from an EMBL/GenBank/DDBJ whole genome shotgun (WGS) entry which is preliminary data.</text>
</comment>